<feature type="chain" id="PRO_5002252250" evidence="7">
    <location>
        <begin position="26"/>
        <end position="333"/>
    </location>
</feature>
<evidence type="ECO:0000256" key="7">
    <source>
        <dbReference type="SAM" id="SignalP"/>
    </source>
</evidence>
<evidence type="ECO:0000259" key="8">
    <source>
        <dbReference type="PROSITE" id="PS51328"/>
    </source>
</evidence>
<evidence type="ECO:0000313" key="10">
    <source>
        <dbReference type="Proteomes" id="UP000008743"/>
    </source>
</evidence>
<protein>
    <submittedName>
        <fullName evidence="9">Vesicular integral-membrane protein VIP36</fullName>
    </submittedName>
</protein>
<evidence type="ECO:0000256" key="1">
    <source>
        <dbReference type="ARBA" id="ARBA00004479"/>
    </source>
</evidence>
<dbReference type="Gene3D" id="2.60.120.200">
    <property type="match status" value="1"/>
</dbReference>
<keyword evidence="5 6" id="KW-0472">Membrane</keyword>
<dbReference type="InterPro" id="IPR051136">
    <property type="entry name" value="Intracellular_Lectin-GPT"/>
</dbReference>
<keyword evidence="3 7" id="KW-0732">Signal</keyword>
<dbReference type="Pfam" id="PF03388">
    <property type="entry name" value="Lectin_leg-like"/>
    <property type="match status" value="1"/>
</dbReference>
<dbReference type="InterPro" id="IPR013320">
    <property type="entry name" value="ConA-like_dom_sf"/>
</dbReference>
<gene>
    <name evidence="9" type="ORF">CAOG_000721</name>
</gene>
<name>A0A0D2U1X2_CAPO3</name>
<accession>A0A0D2U1X2</accession>
<evidence type="ECO:0000256" key="6">
    <source>
        <dbReference type="SAM" id="Phobius"/>
    </source>
</evidence>
<dbReference type="InterPro" id="IPR005052">
    <property type="entry name" value="Lectin_leg"/>
</dbReference>
<dbReference type="RefSeq" id="XP_004365592.1">
    <property type="nucleotide sequence ID" value="XM_004365535.2"/>
</dbReference>
<dbReference type="GO" id="GO:0005793">
    <property type="term" value="C:endoplasmic reticulum-Golgi intermediate compartment"/>
    <property type="evidence" value="ECO:0007669"/>
    <property type="project" value="TreeGrafter"/>
</dbReference>
<dbReference type="Proteomes" id="UP000008743">
    <property type="component" value="Unassembled WGS sequence"/>
</dbReference>
<dbReference type="AlphaFoldDB" id="A0A0D2U1X2"/>
<reference evidence="10" key="1">
    <citation type="submission" date="2011-02" db="EMBL/GenBank/DDBJ databases">
        <title>The Genome Sequence of Capsaspora owczarzaki ATCC 30864.</title>
        <authorList>
            <person name="Russ C."/>
            <person name="Cuomo C."/>
            <person name="Burger G."/>
            <person name="Gray M.W."/>
            <person name="Holland P.W.H."/>
            <person name="King N."/>
            <person name="Lang F.B.F."/>
            <person name="Roger A.J."/>
            <person name="Ruiz-Trillo I."/>
            <person name="Young S.K."/>
            <person name="Zeng Q."/>
            <person name="Gargeya S."/>
            <person name="Alvarado L."/>
            <person name="Berlin A."/>
            <person name="Chapman S.B."/>
            <person name="Chen Z."/>
            <person name="Freedman E."/>
            <person name="Gellesch M."/>
            <person name="Goldberg J."/>
            <person name="Griggs A."/>
            <person name="Gujja S."/>
            <person name="Heilman E."/>
            <person name="Heiman D."/>
            <person name="Howarth C."/>
            <person name="Mehta T."/>
            <person name="Neiman D."/>
            <person name="Pearson M."/>
            <person name="Roberts A."/>
            <person name="Saif S."/>
            <person name="Shea T."/>
            <person name="Shenoy N."/>
            <person name="Sisk P."/>
            <person name="Stolte C."/>
            <person name="Sykes S."/>
            <person name="White J."/>
            <person name="Yandava C."/>
            <person name="Haas B."/>
            <person name="Nusbaum C."/>
            <person name="Birren B."/>
        </authorList>
    </citation>
    <scope>NUCLEOTIDE SEQUENCE</scope>
    <source>
        <strain evidence="10">ATCC 30864</strain>
    </source>
</reference>
<dbReference type="PhylomeDB" id="A0A0D2U1X2"/>
<dbReference type="InParanoid" id="A0A0D2U1X2"/>
<organism evidence="9 10">
    <name type="scientific">Capsaspora owczarzaki (strain ATCC 30864)</name>
    <dbReference type="NCBI Taxonomy" id="595528"/>
    <lineage>
        <taxon>Eukaryota</taxon>
        <taxon>Filasterea</taxon>
        <taxon>Capsaspora</taxon>
    </lineage>
</organism>
<comment type="subcellular location">
    <subcellularLocation>
        <location evidence="1">Membrane</location>
        <topology evidence="1">Single-pass type I membrane protein</topology>
    </subcellularLocation>
</comment>
<dbReference type="EMBL" id="KE346360">
    <property type="protein sequence ID" value="KJE89201.1"/>
    <property type="molecule type" value="Genomic_DNA"/>
</dbReference>
<dbReference type="GO" id="GO:0030134">
    <property type="term" value="C:COPII-coated ER to Golgi transport vesicle"/>
    <property type="evidence" value="ECO:0007669"/>
    <property type="project" value="TreeGrafter"/>
</dbReference>
<dbReference type="OMA" id="GCTADIR"/>
<dbReference type="GO" id="GO:0000139">
    <property type="term" value="C:Golgi membrane"/>
    <property type="evidence" value="ECO:0007669"/>
    <property type="project" value="TreeGrafter"/>
</dbReference>
<dbReference type="PANTHER" id="PTHR12223:SF45">
    <property type="entry name" value="RE50040P"/>
    <property type="match status" value="1"/>
</dbReference>
<evidence type="ECO:0000256" key="2">
    <source>
        <dbReference type="ARBA" id="ARBA00022692"/>
    </source>
</evidence>
<sequence>MPLRMSSSWLATLAVAALALTVAHAQEPARQFTLSRPYLGAGMEIPYWEFGGHSVVSDEYIRLTPDRQSKQGYLWSRLPVLFDHWDLIVEFKVHGSGRKLFGDGMAFWYAKQPMTPGPVFGSVDFFSGLGLFFDTYSNHNGHHHHAHPYISAMIGDGTLHYDHDADGTLTELAGCEAQFRNKPYPTRFRVTYLNNVLQVFHDIDNERSWKECFTKSGVHLPSGYHLGFSAATGDVADAHDVITAQLTQLHGQPKQPQRPLQETRELRQTEVPFVAEAPLKRERVNDDHGDTIGSTLGSIALIFLGSLAVIALIVGGIVFYRSKQEQHKAKRLY</sequence>
<feature type="domain" description="L-type lectin-like" evidence="8">
    <location>
        <begin position="26"/>
        <end position="249"/>
    </location>
</feature>
<dbReference type="OrthoDB" id="270293at2759"/>
<evidence type="ECO:0000256" key="5">
    <source>
        <dbReference type="ARBA" id="ARBA00023136"/>
    </source>
</evidence>
<dbReference type="SUPFAM" id="SSF49899">
    <property type="entry name" value="Concanavalin A-like lectins/glucanases"/>
    <property type="match status" value="1"/>
</dbReference>
<keyword evidence="10" id="KW-1185">Reference proteome</keyword>
<keyword evidence="2 6" id="KW-0812">Transmembrane</keyword>
<dbReference type="PANTHER" id="PTHR12223">
    <property type="entry name" value="VESICULAR MANNOSE-BINDING LECTIN"/>
    <property type="match status" value="1"/>
</dbReference>
<dbReference type="GO" id="GO:0005789">
    <property type="term" value="C:endoplasmic reticulum membrane"/>
    <property type="evidence" value="ECO:0007669"/>
    <property type="project" value="TreeGrafter"/>
</dbReference>
<evidence type="ECO:0000256" key="3">
    <source>
        <dbReference type="ARBA" id="ARBA00022729"/>
    </source>
</evidence>
<evidence type="ECO:0000313" key="9">
    <source>
        <dbReference type="EMBL" id="KJE89201.1"/>
    </source>
</evidence>
<dbReference type="GO" id="GO:0005537">
    <property type="term" value="F:D-mannose binding"/>
    <property type="evidence" value="ECO:0007669"/>
    <property type="project" value="TreeGrafter"/>
</dbReference>
<dbReference type="STRING" id="595528.A0A0D2U1X2"/>
<dbReference type="FunCoup" id="A0A0D2U1X2">
    <property type="interactions" value="267"/>
</dbReference>
<feature type="transmembrane region" description="Helical" evidence="6">
    <location>
        <begin position="299"/>
        <end position="320"/>
    </location>
</feature>
<proteinExistence type="predicted"/>
<dbReference type="GO" id="GO:0006888">
    <property type="term" value="P:endoplasmic reticulum to Golgi vesicle-mediated transport"/>
    <property type="evidence" value="ECO:0007669"/>
    <property type="project" value="TreeGrafter"/>
</dbReference>
<evidence type="ECO:0000256" key="4">
    <source>
        <dbReference type="ARBA" id="ARBA00022989"/>
    </source>
</evidence>
<feature type="signal peptide" evidence="7">
    <location>
        <begin position="1"/>
        <end position="25"/>
    </location>
</feature>
<dbReference type="PROSITE" id="PS51328">
    <property type="entry name" value="L_LECTIN_LIKE"/>
    <property type="match status" value="1"/>
</dbReference>
<keyword evidence="4 6" id="KW-1133">Transmembrane helix</keyword>
<dbReference type="eggNOG" id="KOG3839">
    <property type="taxonomic scope" value="Eukaryota"/>
</dbReference>